<gene>
    <name evidence="4" type="primary">EEF2KMT_0</name>
    <name evidence="4" type="ORF">Anas_04449</name>
</gene>
<dbReference type="Pfam" id="PF10294">
    <property type="entry name" value="Methyltransf_16"/>
    <property type="match status" value="1"/>
</dbReference>
<evidence type="ECO:0000313" key="4">
    <source>
        <dbReference type="EMBL" id="KAB7501260.1"/>
    </source>
</evidence>
<dbReference type="SUPFAM" id="SSF53335">
    <property type="entry name" value="S-adenosyl-L-methionine-dependent methyltransferases"/>
    <property type="match status" value="1"/>
</dbReference>
<dbReference type="InterPro" id="IPR019410">
    <property type="entry name" value="Methyltransf_16"/>
</dbReference>
<dbReference type="GO" id="GO:0008168">
    <property type="term" value="F:methyltransferase activity"/>
    <property type="evidence" value="ECO:0007669"/>
    <property type="project" value="UniProtKB-KW"/>
</dbReference>
<name>A0A5N5T8C2_9CRUS</name>
<reference evidence="4 5" key="1">
    <citation type="journal article" date="2019" name="PLoS Biol.">
        <title>Sex chromosomes control vertical transmission of feminizing Wolbachia symbionts in an isopod.</title>
        <authorList>
            <person name="Becking T."/>
            <person name="Chebbi M.A."/>
            <person name="Giraud I."/>
            <person name="Moumen B."/>
            <person name="Laverre T."/>
            <person name="Caubet Y."/>
            <person name="Peccoud J."/>
            <person name="Gilbert C."/>
            <person name="Cordaux R."/>
        </authorList>
    </citation>
    <scope>NUCLEOTIDE SEQUENCE [LARGE SCALE GENOMIC DNA]</scope>
    <source>
        <strain evidence="4">ANa2</strain>
        <tissue evidence="4">Whole body excluding digestive tract and cuticle</tissue>
    </source>
</reference>
<dbReference type="InterPro" id="IPR029426">
    <property type="entry name" value="FAM86_N"/>
</dbReference>
<evidence type="ECO:0000256" key="1">
    <source>
        <dbReference type="ARBA" id="ARBA00005511"/>
    </source>
</evidence>
<dbReference type="AlphaFoldDB" id="A0A5N5T8C2"/>
<protein>
    <submittedName>
        <fullName evidence="4">Protein-lysine N-methyltransferase EEF2KMT</fullName>
    </submittedName>
</protein>
<dbReference type="Proteomes" id="UP000326759">
    <property type="component" value="Unassembled WGS sequence"/>
</dbReference>
<evidence type="ECO:0000256" key="2">
    <source>
        <dbReference type="ARBA" id="ARBA00022679"/>
    </source>
</evidence>
<keyword evidence="4" id="KW-0489">Methyltransferase</keyword>
<dbReference type="EMBL" id="SEYY01011219">
    <property type="protein sequence ID" value="KAB7501260.1"/>
    <property type="molecule type" value="Genomic_DNA"/>
</dbReference>
<feature type="domain" description="FAM86 N-terminal" evidence="3">
    <location>
        <begin position="7"/>
        <end position="86"/>
    </location>
</feature>
<dbReference type="GO" id="GO:0032991">
    <property type="term" value="C:protein-containing complex"/>
    <property type="evidence" value="ECO:0007669"/>
    <property type="project" value="TreeGrafter"/>
</dbReference>
<comment type="caution">
    <text evidence="4">The sequence shown here is derived from an EMBL/GenBank/DDBJ whole genome shotgun (WGS) entry which is preliminary data.</text>
</comment>
<dbReference type="InterPro" id="IPR029063">
    <property type="entry name" value="SAM-dependent_MTases_sf"/>
</dbReference>
<accession>A0A5N5T8C2</accession>
<dbReference type="PANTHER" id="PTHR14614">
    <property type="entry name" value="HEPATOCELLULAR CARCINOMA-ASSOCIATED ANTIGEN"/>
    <property type="match status" value="1"/>
</dbReference>
<evidence type="ECO:0000259" key="3">
    <source>
        <dbReference type="Pfam" id="PF14904"/>
    </source>
</evidence>
<comment type="similarity">
    <text evidence="1">Belongs to the class I-like SAM-binding methyltransferase superfamily. EEF2KMT family.</text>
</comment>
<dbReference type="Pfam" id="PF14904">
    <property type="entry name" value="FAM86"/>
    <property type="match status" value="1"/>
</dbReference>
<dbReference type="Gene3D" id="3.40.50.150">
    <property type="entry name" value="Vaccinia Virus protein VP39"/>
    <property type="match status" value="1"/>
</dbReference>
<dbReference type="OrthoDB" id="194386at2759"/>
<organism evidence="4 5">
    <name type="scientific">Armadillidium nasatum</name>
    <dbReference type="NCBI Taxonomy" id="96803"/>
    <lineage>
        <taxon>Eukaryota</taxon>
        <taxon>Metazoa</taxon>
        <taxon>Ecdysozoa</taxon>
        <taxon>Arthropoda</taxon>
        <taxon>Crustacea</taxon>
        <taxon>Multicrustacea</taxon>
        <taxon>Malacostraca</taxon>
        <taxon>Eumalacostraca</taxon>
        <taxon>Peracarida</taxon>
        <taxon>Isopoda</taxon>
        <taxon>Oniscidea</taxon>
        <taxon>Crinocheta</taxon>
        <taxon>Armadillidiidae</taxon>
        <taxon>Armadillidium</taxon>
    </lineage>
</organism>
<proteinExistence type="inferred from homology"/>
<keyword evidence="2 4" id="KW-0808">Transferase</keyword>
<keyword evidence="5" id="KW-1185">Reference proteome</keyword>
<dbReference type="GO" id="GO:0032259">
    <property type="term" value="P:methylation"/>
    <property type="evidence" value="ECO:0007669"/>
    <property type="project" value="UniProtKB-KW"/>
</dbReference>
<evidence type="ECO:0000313" key="5">
    <source>
        <dbReference type="Proteomes" id="UP000326759"/>
    </source>
</evidence>
<dbReference type="PANTHER" id="PTHR14614:SF130">
    <property type="entry name" value="PROTEIN-LYSINE N-METHYLTRANSFERASE EEF2KMT"/>
    <property type="match status" value="1"/>
</dbReference>
<sequence>MTNIECEYTRPFLHMIKITDFPWQGLISHFTDGHISQNEFIDATIFHPQVESFPLNEEYLKLFLKRYIQELEDKNIEVYESVYDRLFLKRPRNLITEGTTGLTTWQASHILADYCLENSCLFKSKSVLELGSGLGLTGLLLVKSLDLNSYTFTDHHSKVLEFLQHNVTINLSPKQENNSEIGEYSTKYNNTSVQIQCLDWEAFHYSQKYDIILGADVVFDRRLIPHLINVVLKSLNRRGKAIFASTIRNVDTYNYFLHKLEEKKLKIECTEERKHKGSLSQTDVSIVKIITFQIEEEIRTTQE</sequence>